<sequence>MARPCGSLPDGRQVQRVTLRGGRLTARVLTLGAIVQDLRLDGVGHPLVLGCPEPADYLAGGRYLGAIVGRFANRIGGARFRLDGRDHATDANFRARHTLHGGAEGCDLMLWHVEALASDRVSLRLELPDGHMGFPGRLRIGAQISLADDALGLTLLAQTDAPTPCSLAHHGYFDLDGSGDARDHRLQVMADGYLPVDDDLIPTGEIAPVAGGRFDFRAGRGIGDGGYDHNFCLSDAPQALRPVARLTGRDGLSMTVETTACGLQLYDGAHLSGVAGQDGRSHGAHAGIALETQHWPDAPNRPNFPDAILRPGRIYAETTRYRFSA</sequence>
<comment type="caution">
    <text evidence="6">The sequence shown here is derived from an EMBL/GenBank/DDBJ whole genome shotgun (WGS) entry which is preliminary data.</text>
</comment>
<comment type="pathway">
    <text evidence="1 5">Carbohydrate metabolism; hexose metabolism.</text>
</comment>
<comment type="similarity">
    <text evidence="2 5">Belongs to the aldose epimerase family.</text>
</comment>
<evidence type="ECO:0000256" key="1">
    <source>
        <dbReference type="ARBA" id="ARBA00005028"/>
    </source>
</evidence>
<evidence type="ECO:0000313" key="6">
    <source>
        <dbReference type="EMBL" id="MDP5305860.1"/>
    </source>
</evidence>
<evidence type="ECO:0000313" key="7">
    <source>
        <dbReference type="Proteomes" id="UP001224997"/>
    </source>
</evidence>
<dbReference type="SUPFAM" id="SSF74650">
    <property type="entry name" value="Galactose mutarotase-like"/>
    <property type="match status" value="1"/>
</dbReference>
<evidence type="ECO:0000256" key="4">
    <source>
        <dbReference type="ARBA" id="ARBA00023277"/>
    </source>
</evidence>
<dbReference type="InterPro" id="IPR014718">
    <property type="entry name" value="GH-type_carb-bd"/>
</dbReference>
<dbReference type="InterPro" id="IPR015443">
    <property type="entry name" value="Aldose_1-epimerase"/>
</dbReference>
<dbReference type="NCBIfam" id="NF008277">
    <property type="entry name" value="PRK11055.1"/>
    <property type="match status" value="1"/>
</dbReference>
<dbReference type="EMBL" id="JAVAMQ010000001">
    <property type="protein sequence ID" value="MDP5305860.1"/>
    <property type="molecule type" value="Genomic_DNA"/>
</dbReference>
<dbReference type="CDD" id="cd09019">
    <property type="entry name" value="galactose_mutarotase_like"/>
    <property type="match status" value="1"/>
</dbReference>
<dbReference type="PIRSF" id="PIRSF005096">
    <property type="entry name" value="GALM"/>
    <property type="match status" value="1"/>
</dbReference>
<comment type="catalytic activity">
    <reaction evidence="5">
        <text>alpha-D-glucose = beta-D-glucose</text>
        <dbReference type="Rhea" id="RHEA:10264"/>
        <dbReference type="ChEBI" id="CHEBI:15903"/>
        <dbReference type="ChEBI" id="CHEBI:17925"/>
        <dbReference type="EC" id="5.1.3.3"/>
    </reaction>
</comment>
<gene>
    <name evidence="6" type="ORF">Q5Y72_01965</name>
</gene>
<dbReference type="EC" id="5.1.3.3" evidence="5"/>
<keyword evidence="4 5" id="KW-0119">Carbohydrate metabolism</keyword>
<organism evidence="6 7">
    <name type="scientific">Paracoccus spongiarum</name>
    <dbReference type="NCBI Taxonomy" id="3064387"/>
    <lineage>
        <taxon>Bacteria</taxon>
        <taxon>Pseudomonadati</taxon>
        <taxon>Pseudomonadota</taxon>
        <taxon>Alphaproteobacteria</taxon>
        <taxon>Rhodobacterales</taxon>
        <taxon>Paracoccaceae</taxon>
        <taxon>Paracoccus</taxon>
    </lineage>
</organism>
<evidence type="ECO:0000256" key="2">
    <source>
        <dbReference type="ARBA" id="ARBA00006206"/>
    </source>
</evidence>
<evidence type="ECO:0000256" key="3">
    <source>
        <dbReference type="ARBA" id="ARBA00023235"/>
    </source>
</evidence>
<name>A0ABT9J7S6_9RHOB</name>
<accession>A0ABT9J7S6</accession>
<dbReference type="InterPro" id="IPR047215">
    <property type="entry name" value="Galactose_mutarotase-like"/>
</dbReference>
<keyword evidence="7" id="KW-1185">Reference proteome</keyword>
<dbReference type="InterPro" id="IPR008183">
    <property type="entry name" value="Aldose_1/G6P_1-epimerase"/>
</dbReference>
<dbReference type="PANTHER" id="PTHR10091">
    <property type="entry name" value="ALDOSE-1-EPIMERASE"/>
    <property type="match status" value="1"/>
</dbReference>
<reference evidence="6 7" key="1">
    <citation type="submission" date="2023-08" db="EMBL/GenBank/DDBJ databases">
        <authorList>
            <person name="Park J.-S."/>
        </authorList>
    </citation>
    <scope>NUCLEOTIDE SEQUENCE [LARGE SCALE GENOMIC DNA]</scope>
    <source>
        <strain evidence="6 7">2205BS29-5</strain>
    </source>
</reference>
<keyword evidence="3 5" id="KW-0413">Isomerase</keyword>
<dbReference type="Pfam" id="PF01263">
    <property type="entry name" value="Aldose_epim"/>
    <property type="match status" value="1"/>
</dbReference>
<dbReference type="Gene3D" id="2.70.98.10">
    <property type="match status" value="1"/>
</dbReference>
<dbReference type="PANTHER" id="PTHR10091:SF49">
    <property type="entry name" value="ALDOSE 1-EPIMERASE"/>
    <property type="match status" value="1"/>
</dbReference>
<dbReference type="Proteomes" id="UP001224997">
    <property type="component" value="Unassembled WGS sequence"/>
</dbReference>
<protein>
    <recommendedName>
        <fullName evidence="5">Aldose 1-epimerase</fullName>
        <ecNumber evidence="5">5.1.3.3</ecNumber>
    </recommendedName>
</protein>
<dbReference type="GO" id="GO:0016853">
    <property type="term" value="F:isomerase activity"/>
    <property type="evidence" value="ECO:0007669"/>
    <property type="project" value="UniProtKB-KW"/>
</dbReference>
<dbReference type="InterPro" id="IPR011013">
    <property type="entry name" value="Gal_mutarotase_sf_dom"/>
</dbReference>
<evidence type="ECO:0000256" key="5">
    <source>
        <dbReference type="PIRNR" id="PIRNR005096"/>
    </source>
</evidence>
<proteinExistence type="inferred from homology"/>